<evidence type="ECO:0000256" key="2">
    <source>
        <dbReference type="SAM" id="Phobius"/>
    </source>
</evidence>
<dbReference type="Proteomes" id="UP000177042">
    <property type="component" value="Unassembled WGS sequence"/>
</dbReference>
<organism evidence="3 4">
    <name type="scientific">Candidatus Daviesbacteria bacterium RIFCSPHIGHO2_02_FULL_39_12</name>
    <dbReference type="NCBI Taxonomy" id="1797770"/>
    <lineage>
        <taxon>Bacteria</taxon>
        <taxon>Candidatus Daviesiibacteriota</taxon>
    </lineage>
</organism>
<keyword evidence="2" id="KW-0812">Transmembrane</keyword>
<gene>
    <name evidence="3" type="ORF">A3C26_02315</name>
</gene>
<evidence type="ECO:0000256" key="1">
    <source>
        <dbReference type="SAM" id="MobiDB-lite"/>
    </source>
</evidence>
<name>A0A1F5JAB3_9BACT</name>
<dbReference type="AlphaFoldDB" id="A0A1F5JAB3"/>
<comment type="caution">
    <text evidence="3">The sequence shown here is derived from an EMBL/GenBank/DDBJ whole genome shotgun (WGS) entry which is preliminary data.</text>
</comment>
<accession>A0A1F5JAB3</accession>
<evidence type="ECO:0000313" key="4">
    <source>
        <dbReference type="Proteomes" id="UP000177042"/>
    </source>
</evidence>
<feature type="compositionally biased region" description="Polar residues" evidence="1">
    <location>
        <begin position="13"/>
        <end position="22"/>
    </location>
</feature>
<evidence type="ECO:0000313" key="3">
    <source>
        <dbReference type="EMBL" id="OGE25522.1"/>
    </source>
</evidence>
<protein>
    <submittedName>
        <fullName evidence="3">Uncharacterized protein</fullName>
    </submittedName>
</protein>
<dbReference type="EMBL" id="MFCX01000024">
    <property type="protein sequence ID" value="OGE25522.1"/>
    <property type="molecule type" value="Genomic_DNA"/>
</dbReference>
<proteinExistence type="predicted"/>
<feature type="region of interest" description="Disordered" evidence="1">
    <location>
        <begin position="372"/>
        <end position="412"/>
    </location>
</feature>
<keyword evidence="2" id="KW-0472">Membrane</keyword>
<feature type="region of interest" description="Disordered" evidence="1">
    <location>
        <begin position="1"/>
        <end position="39"/>
    </location>
</feature>
<feature type="transmembrane region" description="Helical" evidence="2">
    <location>
        <begin position="207"/>
        <end position="225"/>
    </location>
</feature>
<reference evidence="3 4" key="1">
    <citation type="journal article" date="2016" name="Nat. Commun.">
        <title>Thousands of microbial genomes shed light on interconnected biogeochemical processes in an aquifer system.</title>
        <authorList>
            <person name="Anantharaman K."/>
            <person name="Brown C.T."/>
            <person name="Hug L.A."/>
            <person name="Sharon I."/>
            <person name="Castelle C.J."/>
            <person name="Probst A.J."/>
            <person name="Thomas B.C."/>
            <person name="Singh A."/>
            <person name="Wilkins M.J."/>
            <person name="Karaoz U."/>
            <person name="Brodie E.L."/>
            <person name="Williams K.H."/>
            <person name="Hubbard S.S."/>
            <person name="Banfield J.F."/>
        </authorList>
    </citation>
    <scope>NUCLEOTIDE SEQUENCE [LARGE SCALE GENOMIC DNA]</scope>
</reference>
<feature type="compositionally biased region" description="Low complexity" evidence="1">
    <location>
        <begin position="372"/>
        <end position="404"/>
    </location>
</feature>
<sequence length="519" mass="54497">MSKDILGLDPNLIPTSNLSSPTREPLLGDDKLPGTSQSNRLLAGGRRVVEVVGSILHGTEAKLAAVFDSHPVRESLFSAIGRITGSAPKSATIVTELVKRTTSKTMEKRIFGQRLGDMIVEGATGAGLGTVGKVGLRVGLGIAGIGTSELILIGGGAAVGLSKAAIMEYLHQRKEFVAKEVEDAGLSEVKTELKEAFRINRRRMAGAALRGAIFGAVGAAAGVAITEMAFEGISPWEWWEKNISGIKLPEIHLPKISMPELHMPEVKLPEFHAPEIKLPEFKLPEFRWPPAAEQAQEAATASPVVHGPTGPVAMSEASAAPTAEVHTPAAHETVIPGAETHVPATGTPIPTAETTPIPQATATPEVHATPAPTAEAHAPAPAAEAPEPAAEAPAVPPHAEAPAHPIDHVTAPNGAIVSGSTFNDSLTYNGQPWHLVENGTKNIHHLLSATGQPGDIDSEALSRNMQQAANFWSHGQLNPQTNPDLYKVFHLSNGTSSIYNSLLNKNTLESLIKLGIVAK</sequence>
<keyword evidence="2" id="KW-1133">Transmembrane helix</keyword>